<keyword evidence="2" id="KW-1185">Reference proteome</keyword>
<protein>
    <submittedName>
        <fullName evidence="1">Uncharacterized protein</fullName>
    </submittedName>
</protein>
<accession>A0AAW0DYW4</accession>
<evidence type="ECO:0000313" key="1">
    <source>
        <dbReference type="EMBL" id="KAK7056812.1"/>
    </source>
</evidence>
<dbReference type="Proteomes" id="UP001383192">
    <property type="component" value="Unassembled WGS sequence"/>
</dbReference>
<dbReference type="EMBL" id="JAYKXP010000006">
    <property type="protein sequence ID" value="KAK7056812.1"/>
    <property type="molecule type" value="Genomic_DNA"/>
</dbReference>
<proteinExistence type="predicted"/>
<reference evidence="1 2" key="1">
    <citation type="submission" date="2024-01" db="EMBL/GenBank/DDBJ databases">
        <title>A draft genome for a cacao thread blight-causing isolate of Paramarasmius palmivorus.</title>
        <authorList>
            <person name="Baruah I.K."/>
            <person name="Bukari Y."/>
            <person name="Amoako-Attah I."/>
            <person name="Meinhardt L.W."/>
            <person name="Bailey B.A."/>
            <person name="Cohen S.P."/>
        </authorList>
    </citation>
    <scope>NUCLEOTIDE SEQUENCE [LARGE SCALE GENOMIC DNA]</scope>
    <source>
        <strain evidence="1 2">GH-12</strain>
    </source>
</reference>
<gene>
    <name evidence="1" type="ORF">VNI00_002529</name>
</gene>
<dbReference type="AlphaFoldDB" id="A0AAW0DYW4"/>
<evidence type="ECO:0000313" key="2">
    <source>
        <dbReference type="Proteomes" id="UP001383192"/>
    </source>
</evidence>
<name>A0AAW0DYW4_9AGAR</name>
<comment type="caution">
    <text evidence="1">The sequence shown here is derived from an EMBL/GenBank/DDBJ whole genome shotgun (WGS) entry which is preliminary data.</text>
</comment>
<sequence>MGGSAFKSLASTAFPRLPPQLYHEQKARFTRVIQDHYVEVAVPSEAPEKETHGDIDYLVCTPRVPTSGAVNVPHETIKDALGAAHVIPMEGNRTSNFAVPISQAERQTSALSGDGDCEDDVKYYQVDIHVCNDSEELKRIFFFHSYGDLGMILGLVAQNVGLAWGTNGLKYSHPPHPAIILCTSHDEIAAFFGLSMERWNAGFKTRAEVFEWVRTSRFFDPSYFQSGLQKVKQDRAMYFQFTKWADGLERELPMSKEDILRRREQVRQEALVYFNKKDELEAYYRLIKNRQLLKESFTGHTVSAWTGLGEHWRAVKQVMDTVRNAHGGDEGLAGIIEEEGEEGVRKRVMDAYNSLGFATAN</sequence>
<organism evidence="1 2">
    <name type="scientific">Paramarasmius palmivorus</name>
    <dbReference type="NCBI Taxonomy" id="297713"/>
    <lineage>
        <taxon>Eukaryota</taxon>
        <taxon>Fungi</taxon>
        <taxon>Dikarya</taxon>
        <taxon>Basidiomycota</taxon>
        <taxon>Agaricomycotina</taxon>
        <taxon>Agaricomycetes</taxon>
        <taxon>Agaricomycetidae</taxon>
        <taxon>Agaricales</taxon>
        <taxon>Marasmiineae</taxon>
        <taxon>Marasmiaceae</taxon>
        <taxon>Paramarasmius</taxon>
    </lineage>
</organism>